<evidence type="ECO:0000259" key="4">
    <source>
        <dbReference type="Pfam" id="PF00139"/>
    </source>
</evidence>
<dbReference type="Pfam" id="PF00139">
    <property type="entry name" value="Lectin_legB"/>
    <property type="match status" value="1"/>
</dbReference>
<name>A0A2N9G9A4_FAGSY</name>
<dbReference type="Gene3D" id="2.60.120.200">
    <property type="match status" value="1"/>
</dbReference>
<organism evidence="5">
    <name type="scientific">Fagus sylvatica</name>
    <name type="common">Beechnut</name>
    <dbReference type="NCBI Taxonomy" id="28930"/>
    <lineage>
        <taxon>Eukaryota</taxon>
        <taxon>Viridiplantae</taxon>
        <taxon>Streptophyta</taxon>
        <taxon>Embryophyta</taxon>
        <taxon>Tracheophyta</taxon>
        <taxon>Spermatophyta</taxon>
        <taxon>Magnoliopsida</taxon>
        <taxon>eudicotyledons</taxon>
        <taxon>Gunneridae</taxon>
        <taxon>Pentapetalae</taxon>
        <taxon>rosids</taxon>
        <taxon>fabids</taxon>
        <taxon>Fagales</taxon>
        <taxon>Fagaceae</taxon>
        <taxon>Fagus</taxon>
    </lineage>
</organism>
<accession>A0A2N9G9A4</accession>
<dbReference type="PANTHER" id="PTHR32401">
    <property type="entry name" value="CONCANAVALIN A-LIKE LECTIN FAMILY PROTEIN"/>
    <property type="match status" value="1"/>
</dbReference>
<keyword evidence="3" id="KW-0812">Transmembrane</keyword>
<dbReference type="EMBL" id="OIVN01001624">
    <property type="protein sequence ID" value="SPC95998.1"/>
    <property type="molecule type" value="Genomic_DNA"/>
</dbReference>
<dbReference type="FunFam" id="2.60.120.200:FF:000103">
    <property type="entry name" value="L-type lectin-domain containing receptor kinase IX.1"/>
    <property type="match status" value="1"/>
</dbReference>
<sequence>MKRSGNSRGESERKVDEKGSAFAENQVIQLTGDYLTLEAVGRATYYKPMHLWDKDSGNLTDFTTHFSFSIDSKNQNVYGDGLAFFLAPNGSKIPLKSKGGSTMGLARGDQATNSVDNPFVAVEFDIYSNEYWDPPGEHVGIDINSMKSFANTSWYSNISIMEGKKNEAWIRYNSSSHNLSVVFTGFRNDVPIRQFLSANVDLSRCLPKWVTFGFSATTGNSSAIHTIYSWDFKSSLEIDNNTTNPKDPVADTPSPDLVPNQRKNNTLGLATGFGIGGLVLVGGLALVLFALWKRNRRDKVLRK</sequence>
<gene>
    <name evidence="5" type="ORF">FSB_LOCUS23880</name>
</gene>
<keyword evidence="2" id="KW-0430">Lectin</keyword>
<dbReference type="InterPro" id="IPR001220">
    <property type="entry name" value="Legume_lectin_dom"/>
</dbReference>
<dbReference type="SUPFAM" id="SSF49899">
    <property type="entry name" value="Concanavalin A-like lectins/glucanases"/>
    <property type="match status" value="1"/>
</dbReference>
<dbReference type="InterPro" id="IPR013320">
    <property type="entry name" value="ConA-like_dom_sf"/>
</dbReference>
<protein>
    <recommendedName>
        <fullName evidence="4">Legume lectin domain-containing protein</fullName>
    </recommendedName>
</protein>
<dbReference type="InterPro" id="IPR050258">
    <property type="entry name" value="Leguminous_Lectin"/>
</dbReference>
<dbReference type="CDD" id="cd06899">
    <property type="entry name" value="lectin_legume_LecRK_Arcelin_ConA"/>
    <property type="match status" value="1"/>
</dbReference>
<proteinExistence type="inferred from homology"/>
<keyword evidence="3" id="KW-1133">Transmembrane helix</keyword>
<evidence type="ECO:0000313" key="5">
    <source>
        <dbReference type="EMBL" id="SPC95998.1"/>
    </source>
</evidence>
<feature type="transmembrane region" description="Helical" evidence="3">
    <location>
        <begin position="267"/>
        <end position="292"/>
    </location>
</feature>
<dbReference type="GO" id="GO:0030246">
    <property type="term" value="F:carbohydrate binding"/>
    <property type="evidence" value="ECO:0007669"/>
    <property type="project" value="UniProtKB-KW"/>
</dbReference>
<evidence type="ECO:0000256" key="1">
    <source>
        <dbReference type="ARBA" id="ARBA00007606"/>
    </source>
</evidence>
<comment type="similarity">
    <text evidence="1">Belongs to the leguminous lectin family.</text>
</comment>
<feature type="domain" description="Legume lectin" evidence="4">
    <location>
        <begin position="17"/>
        <end position="246"/>
    </location>
</feature>
<keyword evidence="3" id="KW-0472">Membrane</keyword>
<dbReference type="PANTHER" id="PTHR32401:SF49">
    <property type="entry name" value="OS10G0129200 PROTEIN"/>
    <property type="match status" value="1"/>
</dbReference>
<reference evidence="5" key="1">
    <citation type="submission" date="2018-02" db="EMBL/GenBank/DDBJ databases">
        <authorList>
            <person name="Cohen D.B."/>
            <person name="Kent A.D."/>
        </authorList>
    </citation>
    <scope>NUCLEOTIDE SEQUENCE</scope>
</reference>
<evidence type="ECO:0000256" key="3">
    <source>
        <dbReference type="SAM" id="Phobius"/>
    </source>
</evidence>
<dbReference type="AlphaFoldDB" id="A0A2N9G9A4"/>
<evidence type="ECO:0000256" key="2">
    <source>
        <dbReference type="ARBA" id="ARBA00022734"/>
    </source>
</evidence>